<dbReference type="Proteomes" id="UP000325315">
    <property type="component" value="Unassembled WGS sequence"/>
</dbReference>
<name>A0A5B6VU67_9ROSI</name>
<proteinExistence type="predicted"/>
<gene>
    <name evidence="1" type="ORF">EPI10_023259</name>
</gene>
<sequence length="72" mass="8520">MFSVSILLFNCKQWSLTRFNPSRRWSWRGYDYKACPVLEEIGDSIAKVEKLDFNTDNQLGIFCKVGNFCEFR</sequence>
<evidence type="ECO:0000313" key="2">
    <source>
        <dbReference type="Proteomes" id="UP000325315"/>
    </source>
</evidence>
<protein>
    <submittedName>
        <fullName evidence="1">Uncharacterized protein</fullName>
    </submittedName>
</protein>
<accession>A0A5B6VU67</accession>
<organism evidence="1 2">
    <name type="scientific">Gossypium australe</name>
    <dbReference type="NCBI Taxonomy" id="47621"/>
    <lineage>
        <taxon>Eukaryota</taxon>
        <taxon>Viridiplantae</taxon>
        <taxon>Streptophyta</taxon>
        <taxon>Embryophyta</taxon>
        <taxon>Tracheophyta</taxon>
        <taxon>Spermatophyta</taxon>
        <taxon>Magnoliopsida</taxon>
        <taxon>eudicotyledons</taxon>
        <taxon>Gunneridae</taxon>
        <taxon>Pentapetalae</taxon>
        <taxon>rosids</taxon>
        <taxon>malvids</taxon>
        <taxon>Malvales</taxon>
        <taxon>Malvaceae</taxon>
        <taxon>Malvoideae</taxon>
        <taxon>Gossypium</taxon>
    </lineage>
</organism>
<dbReference type="AlphaFoldDB" id="A0A5B6VU67"/>
<reference evidence="2" key="1">
    <citation type="journal article" date="2019" name="Plant Biotechnol. J.">
        <title>Genome sequencing of the Australian wild diploid species Gossypium australe highlights disease resistance and delayed gland morphogenesis.</title>
        <authorList>
            <person name="Cai Y."/>
            <person name="Cai X."/>
            <person name="Wang Q."/>
            <person name="Wang P."/>
            <person name="Zhang Y."/>
            <person name="Cai C."/>
            <person name="Xu Y."/>
            <person name="Wang K."/>
            <person name="Zhou Z."/>
            <person name="Wang C."/>
            <person name="Geng S."/>
            <person name="Li B."/>
            <person name="Dong Q."/>
            <person name="Hou Y."/>
            <person name="Wang H."/>
            <person name="Ai P."/>
            <person name="Liu Z."/>
            <person name="Yi F."/>
            <person name="Sun M."/>
            <person name="An G."/>
            <person name="Cheng J."/>
            <person name="Zhang Y."/>
            <person name="Shi Q."/>
            <person name="Xie Y."/>
            <person name="Shi X."/>
            <person name="Chang Y."/>
            <person name="Huang F."/>
            <person name="Chen Y."/>
            <person name="Hong S."/>
            <person name="Mi L."/>
            <person name="Sun Q."/>
            <person name="Zhang L."/>
            <person name="Zhou B."/>
            <person name="Peng R."/>
            <person name="Zhang X."/>
            <person name="Liu F."/>
        </authorList>
    </citation>
    <scope>NUCLEOTIDE SEQUENCE [LARGE SCALE GENOMIC DNA]</scope>
    <source>
        <strain evidence="2">cv. PA1801</strain>
    </source>
</reference>
<dbReference type="EMBL" id="SMMG02000005">
    <property type="protein sequence ID" value="KAA3472826.1"/>
    <property type="molecule type" value="Genomic_DNA"/>
</dbReference>
<keyword evidence="2" id="KW-1185">Reference proteome</keyword>
<evidence type="ECO:0000313" key="1">
    <source>
        <dbReference type="EMBL" id="KAA3472826.1"/>
    </source>
</evidence>
<comment type="caution">
    <text evidence="1">The sequence shown here is derived from an EMBL/GenBank/DDBJ whole genome shotgun (WGS) entry which is preliminary data.</text>
</comment>